<dbReference type="RefSeq" id="XP_040708031.1">
    <property type="nucleotide sequence ID" value="XM_040848739.1"/>
</dbReference>
<evidence type="ECO:0008006" key="3">
    <source>
        <dbReference type="Google" id="ProtNLM"/>
    </source>
</evidence>
<dbReference type="PANTHER" id="PTHR34853">
    <property type="match status" value="1"/>
</dbReference>
<proteinExistence type="predicted"/>
<dbReference type="GeneID" id="63764812"/>
<dbReference type="OrthoDB" id="5382058at2759"/>
<dbReference type="VEuPathDB" id="FungiDB:ASPSYDRAFT_53764"/>
<dbReference type="PANTHER" id="PTHR34853:SF1">
    <property type="entry name" value="LIPASE 5"/>
    <property type="match status" value="1"/>
</dbReference>
<dbReference type="Proteomes" id="UP000184356">
    <property type="component" value="Unassembled WGS sequence"/>
</dbReference>
<reference evidence="2" key="1">
    <citation type="journal article" date="2017" name="Genome Biol.">
        <title>Comparative genomics reveals high biological diversity and specific adaptations in the industrially and medically important fungal genus Aspergillus.</title>
        <authorList>
            <person name="de Vries R.P."/>
            <person name="Riley R."/>
            <person name="Wiebenga A."/>
            <person name="Aguilar-Osorio G."/>
            <person name="Amillis S."/>
            <person name="Uchima C.A."/>
            <person name="Anderluh G."/>
            <person name="Asadollahi M."/>
            <person name="Askin M."/>
            <person name="Barry K."/>
            <person name="Battaglia E."/>
            <person name="Bayram O."/>
            <person name="Benocci T."/>
            <person name="Braus-Stromeyer S.A."/>
            <person name="Caldana C."/>
            <person name="Canovas D."/>
            <person name="Cerqueira G.C."/>
            <person name="Chen F."/>
            <person name="Chen W."/>
            <person name="Choi C."/>
            <person name="Clum A."/>
            <person name="Dos Santos R.A."/>
            <person name="Damasio A.R."/>
            <person name="Diallinas G."/>
            <person name="Emri T."/>
            <person name="Fekete E."/>
            <person name="Flipphi M."/>
            <person name="Freyberg S."/>
            <person name="Gallo A."/>
            <person name="Gournas C."/>
            <person name="Habgood R."/>
            <person name="Hainaut M."/>
            <person name="Harispe M.L."/>
            <person name="Henrissat B."/>
            <person name="Hilden K.S."/>
            <person name="Hope R."/>
            <person name="Hossain A."/>
            <person name="Karabika E."/>
            <person name="Karaffa L."/>
            <person name="Karanyi Z."/>
            <person name="Krasevec N."/>
            <person name="Kuo A."/>
            <person name="Kusch H."/>
            <person name="LaButti K."/>
            <person name="Lagendijk E.L."/>
            <person name="Lapidus A."/>
            <person name="Levasseur A."/>
            <person name="Lindquist E."/>
            <person name="Lipzen A."/>
            <person name="Logrieco A.F."/>
            <person name="MacCabe A."/>
            <person name="Maekelae M.R."/>
            <person name="Malavazi I."/>
            <person name="Melin P."/>
            <person name="Meyer V."/>
            <person name="Mielnichuk N."/>
            <person name="Miskei M."/>
            <person name="Molnar A.P."/>
            <person name="Mule G."/>
            <person name="Ngan C.Y."/>
            <person name="Orejas M."/>
            <person name="Orosz E."/>
            <person name="Ouedraogo J.P."/>
            <person name="Overkamp K.M."/>
            <person name="Park H.-S."/>
            <person name="Perrone G."/>
            <person name="Piumi F."/>
            <person name="Punt P.J."/>
            <person name="Ram A.F."/>
            <person name="Ramon A."/>
            <person name="Rauscher S."/>
            <person name="Record E."/>
            <person name="Riano-Pachon D.M."/>
            <person name="Robert V."/>
            <person name="Roehrig J."/>
            <person name="Ruller R."/>
            <person name="Salamov A."/>
            <person name="Salih N.S."/>
            <person name="Samson R.A."/>
            <person name="Sandor E."/>
            <person name="Sanguinetti M."/>
            <person name="Schuetze T."/>
            <person name="Sepcic K."/>
            <person name="Shelest E."/>
            <person name="Sherlock G."/>
            <person name="Sophianopoulou V."/>
            <person name="Squina F.M."/>
            <person name="Sun H."/>
            <person name="Susca A."/>
            <person name="Todd R.B."/>
            <person name="Tsang A."/>
            <person name="Unkles S.E."/>
            <person name="van de Wiele N."/>
            <person name="van Rossen-Uffink D."/>
            <person name="Oliveira J.V."/>
            <person name="Vesth T.C."/>
            <person name="Visser J."/>
            <person name="Yu J.-H."/>
            <person name="Zhou M."/>
            <person name="Andersen M.R."/>
            <person name="Archer D.B."/>
            <person name="Baker S.E."/>
            <person name="Benoit I."/>
            <person name="Brakhage A.A."/>
            <person name="Braus G.H."/>
            <person name="Fischer R."/>
            <person name="Frisvad J.C."/>
            <person name="Goldman G.H."/>
            <person name="Houbraken J."/>
            <person name="Oakley B."/>
            <person name="Pocsi I."/>
            <person name="Scazzocchio C."/>
            <person name="Seiboth B."/>
            <person name="vanKuyk P.A."/>
            <person name="Wortman J."/>
            <person name="Dyer P.S."/>
            <person name="Grigoriev I.V."/>
        </authorList>
    </citation>
    <scope>NUCLEOTIDE SEQUENCE [LARGE SCALE GENOMIC DNA]</scope>
    <source>
        <strain evidence="2">CBS 593.65</strain>
    </source>
</reference>
<name>A0A1L9TXU9_9EURO</name>
<dbReference type="Gene3D" id="3.40.50.1820">
    <property type="entry name" value="alpha/beta hydrolase"/>
    <property type="match status" value="2"/>
</dbReference>
<protein>
    <recommendedName>
        <fullName evidence="3">Serine aminopeptidase S33 domain-containing protein</fullName>
    </recommendedName>
</protein>
<dbReference type="EMBL" id="KV878582">
    <property type="protein sequence ID" value="OJJ64225.1"/>
    <property type="molecule type" value="Genomic_DNA"/>
</dbReference>
<evidence type="ECO:0000313" key="2">
    <source>
        <dbReference type="Proteomes" id="UP000184356"/>
    </source>
</evidence>
<dbReference type="STRING" id="1036612.A0A1L9TXU9"/>
<sequence length="481" mass="51582">MSGGATGDINEVSDLTVLNPECFSFVLALSSVSLSAAKQAANFNASTSTLTSLGCDAVCQRAFNAGRVADVEQFGTDFDFDFYATARNFSSSMPGDLLKFELLNGSSLDVVYGLSAYGYQYTSVSLNGTVVPATGFIALPYTSSREDGKYPVIAYAHGTIGIFAGCPPSTTAKLYDYDTWSILARNGYAIVAPDYAGLGNNYIKHEYCSFPAHANDLYYGMVAARKMFPNTFTDDWASVGHSQGGGAVWKLSESPLIKSGAAAGNYVGTVAVAPGTKIYDLILLTAEKIFPQSNYSTYYITYIFLWLSTTLRRAIPSADMSVFSQKLLQRAHIADITQSCNDGALALGRGLSPNEIITSTAALKNSTDFAKWQNMNAPAMGAKAKQPLLIVQGLADTTILPQITVNAYNDTCGFGNEAHLNLYPGIDHGDVITASSPDWLRFLRERFEGKSTSGECMKTVSGPFDPAHMATLNQSSIILDL</sequence>
<accession>A0A1L9TXU9</accession>
<dbReference type="InterPro" id="IPR005152">
    <property type="entry name" value="Lipase_secreted"/>
</dbReference>
<organism evidence="1 2">
    <name type="scientific">Aspergillus sydowii CBS 593.65</name>
    <dbReference type="NCBI Taxonomy" id="1036612"/>
    <lineage>
        <taxon>Eukaryota</taxon>
        <taxon>Fungi</taxon>
        <taxon>Dikarya</taxon>
        <taxon>Ascomycota</taxon>
        <taxon>Pezizomycotina</taxon>
        <taxon>Eurotiomycetes</taxon>
        <taxon>Eurotiomycetidae</taxon>
        <taxon>Eurotiales</taxon>
        <taxon>Aspergillaceae</taxon>
        <taxon>Aspergillus</taxon>
        <taxon>Aspergillus subgen. Nidulantes</taxon>
    </lineage>
</organism>
<dbReference type="GO" id="GO:0016042">
    <property type="term" value="P:lipid catabolic process"/>
    <property type="evidence" value="ECO:0007669"/>
    <property type="project" value="InterPro"/>
</dbReference>
<evidence type="ECO:0000313" key="1">
    <source>
        <dbReference type="EMBL" id="OJJ64225.1"/>
    </source>
</evidence>
<dbReference type="AlphaFoldDB" id="A0A1L9TXU9"/>
<gene>
    <name evidence="1" type="ORF">ASPSYDRAFT_53764</name>
</gene>
<dbReference type="GO" id="GO:0004806">
    <property type="term" value="F:triacylglycerol lipase activity"/>
    <property type="evidence" value="ECO:0007669"/>
    <property type="project" value="InterPro"/>
</dbReference>
<dbReference type="SUPFAM" id="SSF53474">
    <property type="entry name" value="alpha/beta-Hydrolases"/>
    <property type="match status" value="1"/>
</dbReference>
<keyword evidence="2" id="KW-1185">Reference proteome</keyword>
<dbReference type="InterPro" id="IPR029058">
    <property type="entry name" value="AB_hydrolase_fold"/>
</dbReference>